<name>A0A1I4FRL2_9HYPH</name>
<dbReference type="Proteomes" id="UP000199598">
    <property type="component" value="Unassembled WGS sequence"/>
</dbReference>
<proteinExistence type="predicted"/>
<protein>
    <submittedName>
        <fullName evidence="1">Uncharacterized protein</fullName>
    </submittedName>
</protein>
<keyword evidence="2" id="KW-1185">Reference proteome</keyword>
<reference evidence="1 2" key="1">
    <citation type="submission" date="2016-10" db="EMBL/GenBank/DDBJ databases">
        <authorList>
            <person name="Varghese N."/>
            <person name="Submissions S."/>
        </authorList>
    </citation>
    <scope>NUCLEOTIDE SEQUENCE [LARGE SCALE GENOMIC DNA]</scope>
    <source>
        <strain evidence="1 2">DSM 16392</strain>
    </source>
</reference>
<comment type="caution">
    <text evidence="1">The sequence shown here is derived from an EMBL/GenBank/DDBJ whole genome shotgun (WGS) entry which is preliminary data.</text>
</comment>
<dbReference type="EMBL" id="FOSK01000021">
    <property type="protein sequence ID" value="SFL19617.1"/>
    <property type="molecule type" value="Genomic_DNA"/>
</dbReference>
<accession>A0A1I4FRL2</accession>
<sequence length="88" mass="9815">MSNLFDPMNSQNAKIPFPVFGSKPGMRLLQQLMASRPERWQAQRAAQEIEELEQLLSTLTRASTPEESKPVSIAVGQLLNTTCKSGFH</sequence>
<organism evidence="1 2">
    <name type="scientific">Pseudovibrio ascidiaceicola</name>
    <dbReference type="NCBI Taxonomy" id="285279"/>
    <lineage>
        <taxon>Bacteria</taxon>
        <taxon>Pseudomonadati</taxon>
        <taxon>Pseudomonadota</taxon>
        <taxon>Alphaproteobacteria</taxon>
        <taxon>Hyphomicrobiales</taxon>
        <taxon>Stappiaceae</taxon>
        <taxon>Pseudovibrio</taxon>
    </lineage>
</organism>
<evidence type="ECO:0000313" key="1">
    <source>
        <dbReference type="EMBL" id="SFL19617.1"/>
    </source>
</evidence>
<gene>
    <name evidence="1" type="ORF">SAMN04488518_12113</name>
</gene>
<evidence type="ECO:0000313" key="2">
    <source>
        <dbReference type="Proteomes" id="UP000199598"/>
    </source>
</evidence>